<gene>
    <name evidence="3" type="ORF">UFOVP228_62</name>
    <name evidence="2" type="ORF">UFOVP47_40</name>
</gene>
<keyword evidence="1" id="KW-0175">Coiled coil</keyword>
<dbReference type="EMBL" id="LR798273">
    <property type="protein sequence ID" value="CAB5219369.1"/>
    <property type="molecule type" value="Genomic_DNA"/>
</dbReference>
<dbReference type="EMBL" id="LR797820">
    <property type="protein sequence ID" value="CAB4240968.1"/>
    <property type="molecule type" value="Genomic_DNA"/>
</dbReference>
<evidence type="ECO:0000313" key="3">
    <source>
        <dbReference type="EMBL" id="CAB5219369.1"/>
    </source>
</evidence>
<accession>A0A6J7WMR8</accession>
<name>A0A6J7WMR8_9CAUD</name>
<protein>
    <submittedName>
        <fullName evidence="3">Uncharacterized protein</fullName>
    </submittedName>
</protein>
<proteinExistence type="predicted"/>
<feature type="coiled-coil region" evidence="1">
    <location>
        <begin position="3"/>
        <end position="64"/>
    </location>
</feature>
<reference evidence="3" key="1">
    <citation type="submission" date="2020-05" db="EMBL/GenBank/DDBJ databases">
        <authorList>
            <person name="Chiriac C."/>
            <person name="Salcher M."/>
            <person name="Ghai R."/>
            <person name="Kavagutti S V."/>
        </authorList>
    </citation>
    <scope>NUCLEOTIDE SEQUENCE</scope>
</reference>
<organism evidence="3">
    <name type="scientific">uncultured Caudovirales phage</name>
    <dbReference type="NCBI Taxonomy" id="2100421"/>
    <lineage>
        <taxon>Viruses</taxon>
        <taxon>Duplodnaviria</taxon>
        <taxon>Heunggongvirae</taxon>
        <taxon>Uroviricota</taxon>
        <taxon>Caudoviricetes</taxon>
        <taxon>Peduoviridae</taxon>
        <taxon>Maltschvirus</taxon>
        <taxon>Maltschvirus maltsch</taxon>
    </lineage>
</organism>
<evidence type="ECO:0000256" key="1">
    <source>
        <dbReference type="SAM" id="Coils"/>
    </source>
</evidence>
<sequence>MILDALNFQRRQLEEQIDSHTQNLVRGTPSRDEDQRVRGIIRGLQVALQVIEDVEDRLRKANENID</sequence>
<evidence type="ECO:0000313" key="2">
    <source>
        <dbReference type="EMBL" id="CAB4240968.1"/>
    </source>
</evidence>